<dbReference type="PANTHER" id="PTHR47526:SF3">
    <property type="entry name" value="PHD-TYPE DOMAIN-CONTAINING PROTEIN"/>
    <property type="match status" value="1"/>
</dbReference>
<reference evidence="2 4" key="2">
    <citation type="journal article" date="2013" name="Nature">
        <title>Insights into bilaterian evolution from three spiralian genomes.</title>
        <authorList>
            <person name="Simakov O."/>
            <person name="Marletaz F."/>
            <person name="Cho S.J."/>
            <person name="Edsinger-Gonzales E."/>
            <person name="Havlak P."/>
            <person name="Hellsten U."/>
            <person name="Kuo D.H."/>
            <person name="Larsson T."/>
            <person name="Lv J."/>
            <person name="Arendt D."/>
            <person name="Savage R."/>
            <person name="Osoegawa K."/>
            <person name="de Jong P."/>
            <person name="Grimwood J."/>
            <person name="Chapman J.A."/>
            <person name="Shapiro H."/>
            <person name="Aerts A."/>
            <person name="Otillar R.P."/>
            <person name="Terry A.Y."/>
            <person name="Boore J.L."/>
            <person name="Grigoriev I.V."/>
            <person name="Lindberg D.R."/>
            <person name="Seaver E.C."/>
            <person name="Weisblat D.A."/>
            <person name="Putnam N.H."/>
            <person name="Rokhsar D.S."/>
        </authorList>
    </citation>
    <scope>NUCLEOTIDE SEQUENCE</scope>
    <source>
        <strain evidence="2 4">I ESC-2004</strain>
    </source>
</reference>
<dbReference type="InterPro" id="IPR011011">
    <property type="entry name" value="Znf_FYVE_PHD"/>
</dbReference>
<feature type="chain" id="PRO_5008788902" description="Zinc finger PHD-type domain-containing protein" evidence="1">
    <location>
        <begin position="23"/>
        <end position="319"/>
    </location>
</feature>
<proteinExistence type="predicted"/>
<keyword evidence="1" id="KW-0732">Signal</keyword>
<dbReference type="Gene3D" id="3.90.320.10">
    <property type="match status" value="1"/>
</dbReference>
<reference evidence="4" key="1">
    <citation type="submission" date="2012-12" db="EMBL/GenBank/DDBJ databases">
        <authorList>
            <person name="Hellsten U."/>
            <person name="Grimwood J."/>
            <person name="Chapman J.A."/>
            <person name="Shapiro H."/>
            <person name="Aerts A."/>
            <person name="Otillar R.P."/>
            <person name="Terry A.Y."/>
            <person name="Boore J.L."/>
            <person name="Simakov O."/>
            <person name="Marletaz F."/>
            <person name="Cho S.-J."/>
            <person name="Edsinger-Gonzales E."/>
            <person name="Havlak P."/>
            <person name="Kuo D.-H."/>
            <person name="Larsson T."/>
            <person name="Lv J."/>
            <person name="Arendt D."/>
            <person name="Savage R."/>
            <person name="Osoegawa K."/>
            <person name="de Jong P."/>
            <person name="Lindberg D.R."/>
            <person name="Seaver E.C."/>
            <person name="Weisblat D.A."/>
            <person name="Putnam N.H."/>
            <person name="Grigoriev I.V."/>
            <person name="Rokhsar D.S."/>
        </authorList>
    </citation>
    <scope>NUCLEOTIDE SEQUENCE</scope>
    <source>
        <strain evidence="4">I ESC-2004</strain>
    </source>
</reference>
<organism evidence="2">
    <name type="scientific">Capitella teleta</name>
    <name type="common">Polychaete worm</name>
    <dbReference type="NCBI Taxonomy" id="283909"/>
    <lineage>
        <taxon>Eukaryota</taxon>
        <taxon>Metazoa</taxon>
        <taxon>Spiralia</taxon>
        <taxon>Lophotrochozoa</taxon>
        <taxon>Annelida</taxon>
        <taxon>Polychaeta</taxon>
        <taxon>Sedentaria</taxon>
        <taxon>Scolecida</taxon>
        <taxon>Capitellidae</taxon>
        <taxon>Capitella</taxon>
    </lineage>
</organism>
<dbReference type="EMBL" id="AMQN01017764">
    <property type="status" value="NOT_ANNOTATED_CDS"/>
    <property type="molecule type" value="Genomic_DNA"/>
</dbReference>
<dbReference type="InterPro" id="IPR013083">
    <property type="entry name" value="Znf_RING/FYVE/PHD"/>
</dbReference>
<gene>
    <name evidence="2" type="ORF">CAPTEDRAFT_207822</name>
</gene>
<feature type="signal peptide" evidence="1">
    <location>
        <begin position="1"/>
        <end position="22"/>
    </location>
</feature>
<evidence type="ECO:0000313" key="4">
    <source>
        <dbReference type="Proteomes" id="UP000014760"/>
    </source>
</evidence>
<keyword evidence="4" id="KW-1185">Reference proteome</keyword>
<dbReference type="SUPFAM" id="SSF57903">
    <property type="entry name" value="FYVE/PHD zinc finger"/>
    <property type="match status" value="1"/>
</dbReference>
<dbReference type="OrthoDB" id="6098065at2759"/>
<name>R7VBB3_CAPTE</name>
<dbReference type="Gene3D" id="3.30.40.10">
    <property type="entry name" value="Zinc/RING finger domain, C3HC4 (zinc finger)"/>
    <property type="match status" value="1"/>
</dbReference>
<accession>R7VBB3</accession>
<protein>
    <recommendedName>
        <fullName evidence="5">Zinc finger PHD-type domain-containing protein</fullName>
    </recommendedName>
</protein>
<evidence type="ECO:0000256" key="1">
    <source>
        <dbReference type="SAM" id="SignalP"/>
    </source>
</evidence>
<dbReference type="STRING" id="283909.R7VBB3"/>
<evidence type="ECO:0008006" key="5">
    <source>
        <dbReference type="Google" id="ProtNLM"/>
    </source>
</evidence>
<dbReference type="InterPro" id="IPR011604">
    <property type="entry name" value="PDDEXK-like_dom_sf"/>
</dbReference>
<dbReference type="EnsemblMetazoa" id="CapteT207822">
    <property type="protein sequence ID" value="CapteP207822"/>
    <property type="gene ID" value="CapteG207822"/>
</dbReference>
<dbReference type="PANTHER" id="PTHR47526">
    <property type="entry name" value="ATP-DEPENDENT DNA HELICASE"/>
    <property type="match status" value="1"/>
</dbReference>
<dbReference type="Proteomes" id="UP000014760">
    <property type="component" value="Unassembled WGS sequence"/>
</dbReference>
<evidence type="ECO:0000313" key="2">
    <source>
        <dbReference type="EMBL" id="ELU15914.1"/>
    </source>
</evidence>
<sequence length="319" mass="35526">MEPKAAFLEMLGWLVFWLPSISTKCNVAGVHCEAGTTLLGSLKSVVIQWGSDDFPTKAMFQVVAGDMVECMIHCARVSGLLRQCLDAHKDMEGSVFIDSENILLHSDVALKRLRDSVLKALEDLDEVEAIIPTGAVSHVINEMGKLMSGIVEIKCPFNLRPVEDGGIPFSKWLRRKDCCMSVDLELKSFHRFYDQVIVTQTTYCDFLLWSPERIVVQRLSVDSNWQAATLPKLHAFWSQHILPCLVSPDAPDAAAPNDSSQENTHCSSGHPDGEDMIGCNYDGCPNEWYHWACVGIKKASPKKKAWKSVVFKIALESLD</sequence>
<dbReference type="HOGENOM" id="CLU_872225_0_0_1"/>
<reference evidence="3" key="3">
    <citation type="submission" date="2015-06" db="UniProtKB">
        <authorList>
            <consortium name="EnsemblMetazoa"/>
        </authorList>
    </citation>
    <scope>IDENTIFICATION</scope>
</reference>
<dbReference type="EMBL" id="KB293494">
    <property type="protein sequence ID" value="ELU15914.1"/>
    <property type="molecule type" value="Genomic_DNA"/>
</dbReference>
<evidence type="ECO:0000313" key="3">
    <source>
        <dbReference type="EnsemblMetazoa" id="CapteP207822"/>
    </source>
</evidence>
<dbReference type="AlphaFoldDB" id="R7VBB3"/>